<organism evidence="1 2">
    <name type="scientific">Agromyces bauzanensis</name>
    <dbReference type="NCBI Taxonomy" id="1308924"/>
    <lineage>
        <taxon>Bacteria</taxon>
        <taxon>Bacillati</taxon>
        <taxon>Actinomycetota</taxon>
        <taxon>Actinomycetes</taxon>
        <taxon>Micrococcales</taxon>
        <taxon>Microbacteriaceae</taxon>
        <taxon>Agromyces</taxon>
    </lineage>
</organism>
<proteinExistence type="predicted"/>
<sequence>MWAAPRLKPDSEWTTVDSMDEVEARIESVRGETRGRDARTMLKVMRRATGQDPVVNRSGFGFGRYRYVARPARSFLTHPILVHRERHRALRGCPKLVGPLLARVARAFEHVRSPSAGR</sequence>
<evidence type="ECO:0000313" key="1">
    <source>
        <dbReference type="EMBL" id="GGJ93345.1"/>
    </source>
</evidence>
<reference evidence="1" key="2">
    <citation type="submission" date="2020-09" db="EMBL/GenBank/DDBJ databases">
        <authorList>
            <person name="Sun Q."/>
            <person name="Zhou Y."/>
        </authorList>
    </citation>
    <scope>NUCLEOTIDE SEQUENCE</scope>
    <source>
        <strain evidence="1">CGMCC 1.8984</strain>
    </source>
</reference>
<keyword evidence="2" id="KW-1185">Reference proteome</keyword>
<dbReference type="Proteomes" id="UP000636956">
    <property type="component" value="Unassembled WGS sequence"/>
</dbReference>
<evidence type="ECO:0000313" key="2">
    <source>
        <dbReference type="Proteomes" id="UP000636956"/>
    </source>
</evidence>
<gene>
    <name evidence="1" type="ORF">GCM10011372_34800</name>
</gene>
<name>A0A917UXK4_9MICO</name>
<protein>
    <submittedName>
        <fullName evidence="1">Uncharacterized protein</fullName>
    </submittedName>
</protein>
<accession>A0A917UXK4</accession>
<dbReference type="EMBL" id="BMMD01000033">
    <property type="protein sequence ID" value="GGJ93345.1"/>
    <property type="molecule type" value="Genomic_DNA"/>
</dbReference>
<dbReference type="AlphaFoldDB" id="A0A917UXK4"/>
<comment type="caution">
    <text evidence="1">The sequence shown here is derived from an EMBL/GenBank/DDBJ whole genome shotgun (WGS) entry which is preliminary data.</text>
</comment>
<reference evidence="1" key="1">
    <citation type="journal article" date="2014" name="Int. J. Syst. Evol. Microbiol.">
        <title>Complete genome sequence of Corynebacterium casei LMG S-19264T (=DSM 44701T), isolated from a smear-ripened cheese.</title>
        <authorList>
            <consortium name="US DOE Joint Genome Institute (JGI-PGF)"/>
            <person name="Walter F."/>
            <person name="Albersmeier A."/>
            <person name="Kalinowski J."/>
            <person name="Ruckert C."/>
        </authorList>
    </citation>
    <scope>NUCLEOTIDE SEQUENCE</scope>
    <source>
        <strain evidence="1">CGMCC 1.8984</strain>
    </source>
</reference>